<comment type="caution">
    <text evidence="5">The sequence shown here is derived from an EMBL/GenBank/DDBJ whole genome shotgun (WGS) entry which is preliminary data.</text>
</comment>
<dbReference type="Proteomes" id="UP001238450">
    <property type="component" value="Unassembled WGS sequence"/>
</dbReference>
<dbReference type="InterPro" id="IPR013520">
    <property type="entry name" value="Ribonucl_H"/>
</dbReference>
<dbReference type="CDD" id="cd06127">
    <property type="entry name" value="DEDDh"/>
    <property type="match status" value="1"/>
</dbReference>
<keyword evidence="3" id="KW-0269">Exonuclease</keyword>
<keyword evidence="5" id="KW-0808">Transferase</keyword>
<sequence length="227" mass="26381">MKQNQTQNEPKIQRCKRCKKRARMEEVNLCPICYEKKCKEMEKEFEQSKQLFRKWYLKRDWLVLDTESTGGGREDEIIEIGITDATGTILFESLVKPSQPIPKRTTDIHGITDEMVQDAPAWSEIWPEVGSIIQGKTVLMYASDADIMMIRRTCKKYQLPLISYDPRCVMKMYKQLHRDERFVSLTRALGQKEIEYTPSHRATSDCEGLRLLVLSIGGQLVEEEAQV</sequence>
<dbReference type="Pfam" id="PF00929">
    <property type="entry name" value="RNase_T"/>
    <property type="match status" value="1"/>
</dbReference>
<evidence type="ECO:0000313" key="6">
    <source>
        <dbReference type="Proteomes" id="UP001238450"/>
    </source>
</evidence>
<keyword evidence="6" id="KW-1185">Reference proteome</keyword>
<dbReference type="AlphaFoldDB" id="A0AAJ1TLN0"/>
<dbReference type="GO" id="GO:0003887">
    <property type="term" value="F:DNA-directed DNA polymerase activity"/>
    <property type="evidence" value="ECO:0007669"/>
    <property type="project" value="UniProtKB-EC"/>
</dbReference>
<dbReference type="PANTHER" id="PTHR30231:SF4">
    <property type="entry name" value="PROTEIN NEN2"/>
    <property type="match status" value="1"/>
</dbReference>
<evidence type="ECO:0000256" key="2">
    <source>
        <dbReference type="ARBA" id="ARBA00022801"/>
    </source>
</evidence>
<gene>
    <name evidence="5" type="ORF">J2Z48_001113</name>
</gene>
<dbReference type="RefSeq" id="WP_307251618.1">
    <property type="nucleotide sequence ID" value="NZ_JAUSUV010000004.1"/>
</dbReference>
<reference evidence="5 6" key="1">
    <citation type="submission" date="2023-07" db="EMBL/GenBank/DDBJ databases">
        <title>Genomic Encyclopedia of Type Strains, Phase IV (KMG-IV): sequencing the most valuable type-strain genomes for metagenomic binning, comparative biology and taxonomic classification.</title>
        <authorList>
            <person name="Goeker M."/>
        </authorList>
    </citation>
    <scope>NUCLEOTIDE SEQUENCE [LARGE SCALE GENOMIC DNA]</scope>
    <source>
        <strain evidence="5 6">DSM 46876</strain>
    </source>
</reference>
<accession>A0AAJ1TLN0</accession>
<protein>
    <submittedName>
        <fullName evidence="5">DNA polymerase-3 subunit epsilon</fullName>
        <ecNumber evidence="5">2.7.7.7</ecNumber>
    </submittedName>
</protein>
<evidence type="ECO:0000256" key="1">
    <source>
        <dbReference type="ARBA" id="ARBA00022722"/>
    </source>
</evidence>
<evidence type="ECO:0000313" key="5">
    <source>
        <dbReference type="EMBL" id="MDQ0416941.1"/>
    </source>
</evidence>
<keyword evidence="5" id="KW-0548">Nucleotidyltransferase</keyword>
<evidence type="ECO:0000256" key="3">
    <source>
        <dbReference type="ARBA" id="ARBA00022839"/>
    </source>
</evidence>
<dbReference type="InterPro" id="IPR012337">
    <property type="entry name" value="RNaseH-like_sf"/>
</dbReference>
<keyword evidence="1" id="KW-0540">Nuclease</keyword>
<dbReference type="SUPFAM" id="SSF53098">
    <property type="entry name" value="Ribonuclease H-like"/>
    <property type="match status" value="1"/>
</dbReference>
<dbReference type="GO" id="GO:0003676">
    <property type="term" value="F:nucleic acid binding"/>
    <property type="evidence" value="ECO:0007669"/>
    <property type="project" value="InterPro"/>
</dbReference>
<dbReference type="EC" id="2.7.7.7" evidence="5"/>
<name>A0AAJ1TLN0_9BACL</name>
<dbReference type="Gene3D" id="3.30.420.10">
    <property type="entry name" value="Ribonuclease H-like superfamily/Ribonuclease H"/>
    <property type="match status" value="1"/>
</dbReference>
<feature type="domain" description="Exonuclease" evidence="4">
    <location>
        <begin position="60"/>
        <end position="222"/>
    </location>
</feature>
<organism evidence="5 6">
    <name type="scientific">Croceifilum oryzae</name>
    <dbReference type="NCBI Taxonomy" id="1553429"/>
    <lineage>
        <taxon>Bacteria</taxon>
        <taxon>Bacillati</taxon>
        <taxon>Bacillota</taxon>
        <taxon>Bacilli</taxon>
        <taxon>Bacillales</taxon>
        <taxon>Thermoactinomycetaceae</taxon>
        <taxon>Croceifilum</taxon>
    </lineage>
</organism>
<keyword evidence="2" id="KW-0378">Hydrolase</keyword>
<dbReference type="EMBL" id="JAUSUV010000004">
    <property type="protein sequence ID" value="MDQ0416941.1"/>
    <property type="molecule type" value="Genomic_DNA"/>
</dbReference>
<dbReference type="InterPro" id="IPR036397">
    <property type="entry name" value="RNaseH_sf"/>
</dbReference>
<dbReference type="GO" id="GO:0008408">
    <property type="term" value="F:3'-5' exonuclease activity"/>
    <property type="evidence" value="ECO:0007669"/>
    <property type="project" value="TreeGrafter"/>
</dbReference>
<dbReference type="GO" id="GO:0005829">
    <property type="term" value="C:cytosol"/>
    <property type="evidence" value="ECO:0007669"/>
    <property type="project" value="TreeGrafter"/>
</dbReference>
<evidence type="ECO:0000259" key="4">
    <source>
        <dbReference type="SMART" id="SM00479"/>
    </source>
</evidence>
<dbReference type="SMART" id="SM00479">
    <property type="entry name" value="EXOIII"/>
    <property type="match status" value="1"/>
</dbReference>
<dbReference type="PANTHER" id="PTHR30231">
    <property type="entry name" value="DNA POLYMERASE III SUBUNIT EPSILON"/>
    <property type="match status" value="1"/>
</dbReference>
<proteinExistence type="predicted"/>